<reference evidence="1 2" key="1">
    <citation type="journal article" date="2022" name="Plant J.">
        <title>Chromosome-level genome of Camellia lanceoleosa provides a valuable resource for understanding genome evolution and self-incompatibility.</title>
        <authorList>
            <person name="Gong W."/>
            <person name="Xiao S."/>
            <person name="Wang L."/>
            <person name="Liao Z."/>
            <person name="Chang Y."/>
            <person name="Mo W."/>
            <person name="Hu G."/>
            <person name="Li W."/>
            <person name="Zhao G."/>
            <person name="Zhu H."/>
            <person name="Hu X."/>
            <person name="Ji K."/>
            <person name="Xiang X."/>
            <person name="Song Q."/>
            <person name="Yuan D."/>
            <person name="Jin S."/>
            <person name="Zhang L."/>
        </authorList>
    </citation>
    <scope>NUCLEOTIDE SEQUENCE [LARGE SCALE GENOMIC DNA]</scope>
    <source>
        <strain evidence="1">SQ_2022a</strain>
    </source>
</reference>
<protein>
    <submittedName>
        <fullName evidence="1">Uncharacterized protein</fullName>
    </submittedName>
</protein>
<comment type="caution">
    <text evidence="1">The sequence shown here is derived from an EMBL/GenBank/DDBJ whole genome shotgun (WGS) entry which is preliminary data.</text>
</comment>
<dbReference type="Proteomes" id="UP001060215">
    <property type="component" value="Chromosome 3"/>
</dbReference>
<gene>
    <name evidence="1" type="ORF">LOK49_LG02G02540</name>
</gene>
<name>A0ACC0ILL3_9ERIC</name>
<evidence type="ECO:0000313" key="1">
    <source>
        <dbReference type="EMBL" id="KAI8026243.1"/>
    </source>
</evidence>
<proteinExistence type="predicted"/>
<dbReference type="EMBL" id="CM045760">
    <property type="protein sequence ID" value="KAI8026243.1"/>
    <property type="molecule type" value="Genomic_DNA"/>
</dbReference>
<evidence type="ECO:0000313" key="2">
    <source>
        <dbReference type="Proteomes" id="UP001060215"/>
    </source>
</evidence>
<organism evidence="1 2">
    <name type="scientific">Camellia lanceoleosa</name>
    <dbReference type="NCBI Taxonomy" id="1840588"/>
    <lineage>
        <taxon>Eukaryota</taxon>
        <taxon>Viridiplantae</taxon>
        <taxon>Streptophyta</taxon>
        <taxon>Embryophyta</taxon>
        <taxon>Tracheophyta</taxon>
        <taxon>Spermatophyta</taxon>
        <taxon>Magnoliopsida</taxon>
        <taxon>eudicotyledons</taxon>
        <taxon>Gunneridae</taxon>
        <taxon>Pentapetalae</taxon>
        <taxon>asterids</taxon>
        <taxon>Ericales</taxon>
        <taxon>Theaceae</taxon>
        <taxon>Camellia</taxon>
    </lineage>
</organism>
<sequence>MHYTYLLLACFWWPSNPTFHNEVLSTASAAIKNEVMLLGGVQGGWFHVIEPQEKTKDIDVTSPDFVKISFRLSKNTARARFGENCEAENWWLFNDDPYE</sequence>
<accession>A0ACC0ILL3</accession>
<keyword evidence="2" id="KW-1185">Reference proteome</keyword>